<dbReference type="GeneID" id="25318485"/>
<sequence length="103" mass="11724">MIHWARKKAGRNAAIYGICTDSYEWAFAHIDNKSRYTRRFLHWMHGQEQEIIAQVNKIVDQAAVLAATATRRSSQSGRSVSELTHCRVSDVDDEMGDSDEPDD</sequence>
<comment type="caution">
    <text evidence="2">The sequence shown here is derived from an EMBL/GenBank/DDBJ whole genome shotgun (WGS) entry which is preliminary data.</text>
</comment>
<keyword evidence="3" id="KW-1185">Reference proteome</keyword>
<proteinExistence type="predicted"/>
<evidence type="ECO:0000313" key="2">
    <source>
        <dbReference type="EMBL" id="KKA19849.1"/>
    </source>
</evidence>
<protein>
    <submittedName>
        <fullName evidence="2">Uncharacterized protein</fullName>
    </submittedName>
</protein>
<evidence type="ECO:0000256" key="1">
    <source>
        <dbReference type="SAM" id="MobiDB-lite"/>
    </source>
</evidence>
<dbReference type="OrthoDB" id="2103397at2759"/>
<accession>A0A0F4YNN1</accession>
<evidence type="ECO:0000313" key="3">
    <source>
        <dbReference type="Proteomes" id="UP000053958"/>
    </source>
</evidence>
<dbReference type="AlphaFoldDB" id="A0A0F4YNN1"/>
<feature type="compositionally biased region" description="Polar residues" evidence="1">
    <location>
        <begin position="70"/>
        <end position="82"/>
    </location>
</feature>
<organism evidence="2 3">
    <name type="scientific">Rasamsonia emersonii (strain ATCC 16479 / CBS 393.64 / IMI 116815)</name>
    <dbReference type="NCBI Taxonomy" id="1408163"/>
    <lineage>
        <taxon>Eukaryota</taxon>
        <taxon>Fungi</taxon>
        <taxon>Dikarya</taxon>
        <taxon>Ascomycota</taxon>
        <taxon>Pezizomycotina</taxon>
        <taxon>Eurotiomycetes</taxon>
        <taxon>Eurotiomycetidae</taxon>
        <taxon>Eurotiales</taxon>
        <taxon>Trichocomaceae</taxon>
        <taxon>Rasamsonia</taxon>
    </lineage>
</organism>
<name>A0A0F4YNN1_RASE3</name>
<dbReference type="RefSeq" id="XP_013326461.1">
    <property type="nucleotide sequence ID" value="XM_013471007.1"/>
</dbReference>
<dbReference type="Proteomes" id="UP000053958">
    <property type="component" value="Unassembled WGS sequence"/>
</dbReference>
<feature type="region of interest" description="Disordered" evidence="1">
    <location>
        <begin position="70"/>
        <end position="103"/>
    </location>
</feature>
<dbReference type="STRING" id="1408163.A0A0F4YNN1"/>
<gene>
    <name evidence="2" type="ORF">T310_6173</name>
</gene>
<feature type="compositionally biased region" description="Acidic residues" evidence="1">
    <location>
        <begin position="91"/>
        <end position="103"/>
    </location>
</feature>
<reference evidence="2 3" key="1">
    <citation type="submission" date="2015-04" db="EMBL/GenBank/DDBJ databases">
        <authorList>
            <person name="Heijne W.H."/>
            <person name="Fedorova N.D."/>
            <person name="Nierman W.C."/>
            <person name="Vollebregt A.W."/>
            <person name="Zhao Z."/>
            <person name="Wu L."/>
            <person name="Kumar M."/>
            <person name="Stam H."/>
            <person name="van den Berg M.A."/>
            <person name="Pel H.J."/>
        </authorList>
    </citation>
    <scope>NUCLEOTIDE SEQUENCE [LARGE SCALE GENOMIC DNA]</scope>
    <source>
        <strain evidence="2 3">CBS 393.64</strain>
    </source>
</reference>
<dbReference type="EMBL" id="LASV01000311">
    <property type="protein sequence ID" value="KKA19849.1"/>
    <property type="molecule type" value="Genomic_DNA"/>
</dbReference>